<dbReference type="EMBL" id="JACWMX010000001">
    <property type="protein sequence ID" value="MBD1391995.1"/>
    <property type="molecule type" value="Genomic_DNA"/>
</dbReference>
<accession>A0A926NQG1</accession>
<proteinExistence type="predicted"/>
<keyword evidence="2" id="KW-1185">Reference proteome</keyword>
<dbReference type="AlphaFoldDB" id="A0A926NQG1"/>
<protein>
    <submittedName>
        <fullName evidence="1">Uncharacterized protein</fullName>
    </submittedName>
</protein>
<organism evidence="1 2">
    <name type="scientific">Mucilaginibacter glaciei</name>
    <dbReference type="NCBI Taxonomy" id="2772109"/>
    <lineage>
        <taxon>Bacteria</taxon>
        <taxon>Pseudomonadati</taxon>
        <taxon>Bacteroidota</taxon>
        <taxon>Sphingobacteriia</taxon>
        <taxon>Sphingobacteriales</taxon>
        <taxon>Sphingobacteriaceae</taxon>
        <taxon>Mucilaginibacter</taxon>
    </lineage>
</organism>
<name>A0A926NQG1_9SPHI</name>
<evidence type="ECO:0000313" key="2">
    <source>
        <dbReference type="Proteomes" id="UP000619078"/>
    </source>
</evidence>
<reference evidence="1" key="1">
    <citation type="submission" date="2020-09" db="EMBL/GenBank/DDBJ databases">
        <title>Novel species of Mucilaginibacter isolated from a glacier on the Tibetan Plateau.</title>
        <authorList>
            <person name="Liu Q."/>
            <person name="Xin Y.-H."/>
        </authorList>
    </citation>
    <scope>NUCLEOTIDE SEQUENCE</scope>
    <source>
        <strain evidence="1">ZB1P21</strain>
    </source>
</reference>
<comment type="caution">
    <text evidence="1">The sequence shown here is derived from an EMBL/GenBank/DDBJ whole genome shotgun (WGS) entry which is preliminary data.</text>
</comment>
<dbReference type="InterPro" id="IPR053825">
    <property type="entry name" value="DUF7009"/>
</dbReference>
<evidence type="ECO:0000313" key="1">
    <source>
        <dbReference type="EMBL" id="MBD1391995.1"/>
    </source>
</evidence>
<dbReference type="Pfam" id="PF22668">
    <property type="entry name" value="DUF7009"/>
    <property type="match status" value="1"/>
</dbReference>
<gene>
    <name evidence="1" type="ORF">IDJ76_02670</name>
</gene>
<dbReference type="Proteomes" id="UP000619078">
    <property type="component" value="Unassembled WGS sequence"/>
</dbReference>
<sequence>MKIRIKNNGLRFRLTKSEVALFAEEGMVTEKVQIGGTSLTYTLQRKSGNAITASFVNNVITVVMPENMANEWTATDKVGFGGMNGDLHLLIEKDFTCLDNVDEDQSDNYPNPLAEKLYEQRN</sequence>
<dbReference type="RefSeq" id="WP_191160452.1">
    <property type="nucleotide sequence ID" value="NZ_JACWMX010000001.1"/>
</dbReference>